<keyword evidence="2" id="KW-1185">Reference proteome</keyword>
<gene>
    <name evidence="1" type="ORF">Adt_33087</name>
</gene>
<dbReference type="AlphaFoldDB" id="A0ABD1QW48"/>
<evidence type="ECO:0000313" key="1">
    <source>
        <dbReference type="EMBL" id="KAL2480121.1"/>
    </source>
</evidence>
<evidence type="ECO:0000313" key="2">
    <source>
        <dbReference type="Proteomes" id="UP001604336"/>
    </source>
</evidence>
<reference evidence="2" key="1">
    <citation type="submission" date="2024-07" db="EMBL/GenBank/DDBJ databases">
        <title>Two chromosome-level genome assemblies of Korean endemic species Abeliophyllum distichum and Forsythia ovata (Oleaceae).</title>
        <authorList>
            <person name="Jang H."/>
        </authorList>
    </citation>
    <scope>NUCLEOTIDE SEQUENCE [LARGE SCALE GENOMIC DNA]</scope>
</reference>
<comment type="caution">
    <text evidence="1">The sequence shown here is derived from an EMBL/GenBank/DDBJ whole genome shotgun (WGS) entry which is preliminary data.</text>
</comment>
<name>A0ABD1QW48_9LAMI</name>
<protein>
    <submittedName>
        <fullName evidence="1">Retrotrans gag domain-containing protein</fullName>
    </submittedName>
</protein>
<dbReference type="Proteomes" id="UP001604336">
    <property type="component" value="Unassembled WGS sequence"/>
</dbReference>
<accession>A0ABD1QW48</accession>
<organism evidence="1 2">
    <name type="scientific">Abeliophyllum distichum</name>
    <dbReference type="NCBI Taxonomy" id="126358"/>
    <lineage>
        <taxon>Eukaryota</taxon>
        <taxon>Viridiplantae</taxon>
        <taxon>Streptophyta</taxon>
        <taxon>Embryophyta</taxon>
        <taxon>Tracheophyta</taxon>
        <taxon>Spermatophyta</taxon>
        <taxon>Magnoliopsida</taxon>
        <taxon>eudicotyledons</taxon>
        <taxon>Gunneridae</taxon>
        <taxon>Pentapetalae</taxon>
        <taxon>asterids</taxon>
        <taxon>lamiids</taxon>
        <taxon>Lamiales</taxon>
        <taxon>Oleaceae</taxon>
        <taxon>Forsythieae</taxon>
        <taxon>Abeliophyllum</taxon>
    </lineage>
</organism>
<dbReference type="EMBL" id="JBFOLK010000010">
    <property type="protein sequence ID" value="KAL2480121.1"/>
    <property type="molecule type" value="Genomic_DNA"/>
</dbReference>
<sequence length="122" mass="14283">MDLSVAMPSEALQEGRDPKFVNARFKDERSELEINLDDDDENLPFSKELKAKELLIGLKMPSMEKYNGRGDPMDHIDVYKTRLKDNILTVKCQNFYTTLVSDVKRWYNKLKLVSIKSWLQLK</sequence>
<proteinExistence type="predicted"/>